<evidence type="ECO:0000313" key="4">
    <source>
        <dbReference type="Proteomes" id="UP000054248"/>
    </source>
</evidence>
<dbReference type="OrthoDB" id="27601at2759"/>
<protein>
    <recommendedName>
        <fullName evidence="2">tRNA-guanine(15) transglycosylase-like domain-containing protein</fullName>
    </recommendedName>
</protein>
<dbReference type="AlphaFoldDB" id="A0A0C3QMX9"/>
<dbReference type="GO" id="GO:0006400">
    <property type="term" value="P:tRNA modification"/>
    <property type="evidence" value="ECO:0007669"/>
    <property type="project" value="InterPro"/>
</dbReference>
<dbReference type="Pfam" id="PF01702">
    <property type="entry name" value="TGT"/>
    <property type="match status" value="1"/>
</dbReference>
<feature type="domain" description="tRNA-guanine(15) transglycosylase-like" evidence="2">
    <location>
        <begin position="28"/>
        <end position="461"/>
    </location>
</feature>
<reference evidence="3 4" key="1">
    <citation type="submission" date="2014-04" db="EMBL/GenBank/DDBJ databases">
        <authorList>
            <consortium name="DOE Joint Genome Institute"/>
            <person name="Kuo A."/>
            <person name="Girlanda M."/>
            <person name="Perotto S."/>
            <person name="Kohler A."/>
            <person name="Nagy L.G."/>
            <person name="Floudas D."/>
            <person name="Copeland A."/>
            <person name="Barry K.W."/>
            <person name="Cichocki N."/>
            <person name="Veneault-Fourrey C."/>
            <person name="LaButti K."/>
            <person name="Lindquist E.A."/>
            <person name="Lipzen A."/>
            <person name="Lundell T."/>
            <person name="Morin E."/>
            <person name="Murat C."/>
            <person name="Sun H."/>
            <person name="Tunlid A."/>
            <person name="Henrissat B."/>
            <person name="Grigoriev I.V."/>
            <person name="Hibbett D.S."/>
            <person name="Martin F."/>
            <person name="Nordberg H.P."/>
            <person name="Cantor M.N."/>
            <person name="Hua S.X."/>
        </authorList>
    </citation>
    <scope>NUCLEOTIDE SEQUENCE [LARGE SCALE GENOMIC DNA]</scope>
    <source>
        <strain evidence="3 4">MUT 4182</strain>
    </source>
</reference>
<organism evidence="3 4">
    <name type="scientific">Tulasnella calospora MUT 4182</name>
    <dbReference type="NCBI Taxonomy" id="1051891"/>
    <lineage>
        <taxon>Eukaryota</taxon>
        <taxon>Fungi</taxon>
        <taxon>Dikarya</taxon>
        <taxon>Basidiomycota</taxon>
        <taxon>Agaricomycotina</taxon>
        <taxon>Agaricomycetes</taxon>
        <taxon>Cantharellales</taxon>
        <taxon>Tulasnellaceae</taxon>
        <taxon>Tulasnella</taxon>
    </lineage>
</organism>
<dbReference type="HOGENOM" id="CLU_019834_0_0_1"/>
<reference evidence="4" key="2">
    <citation type="submission" date="2015-01" db="EMBL/GenBank/DDBJ databases">
        <title>Evolutionary Origins and Diversification of the Mycorrhizal Mutualists.</title>
        <authorList>
            <consortium name="DOE Joint Genome Institute"/>
            <consortium name="Mycorrhizal Genomics Consortium"/>
            <person name="Kohler A."/>
            <person name="Kuo A."/>
            <person name="Nagy L.G."/>
            <person name="Floudas D."/>
            <person name="Copeland A."/>
            <person name="Barry K.W."/>
            <person name="Cichocki N."/>
            <person name="Veneault-Fourrey C."/>
            <person name="LaButti K."/>
            <person name="Lindquist E.A."/>
            <person name="Lipzen A."/>
            <person name="Lundell T."/>
            <person name="Morin E."/>
            <person name="Murat C."/>
            <person name="Riley R."/>
            <person name="Ohm R."/>
            <person name="Sun H."/>
            <person name="Tunlid A."/>
            <person name="Henrissat B."/>
            <person name="Grigoriev I.V."/>
            <person name="Hibbett D.S."/>
            <person name="Martin F."/>
        </authorList>
    </citation>
    <scope>NUCLEOTIDE SEQUENCE [LARGE SCALE GENOMIC DNA]</scope>
    <source>
        <strain evidence="4">MUT 4182</strain>
    </source>
</reference>
<dbReference type="STRING" id="1051891.A0A0C3QMX9"/>
<dbReference type="EMBL" id="KN822996">
    <property type="protein sequence ID" value="KIO28304.1"/>
    <property type="molecule type" value="Genomic_DNA"/>
</dbReference>
<feature type="compositionally biased region" description="Basic and acidic residues" evidence="1">
    <location>
        <begin position="518"/>
        <end position="529"/>
    </location>
</feature>
<dbReference type="InterPro" id="IPR002616">
    <property type="entry name" value="tRNA_ribo_trans-like"/>
</dbReference>
<sequence length="529" mass="58180">MATSAQPATPPLSFHVGVRLSGQNPFAPRTGTLSLPRQDSSAIEISTPDFLTLTSRGDVPHLSRDHVKKTDAIGWVHVPFESFLERTPPVPTLYPSERPLHGFLGFDPSRHIVSVSLRNWNDSRDITPNGKDTVSALCVRGVRAVTPSAYNSYITSIRPDIVVALSDIPFRSTPPSEKRLVKSLERSLLWLGQILRINHANVFVPMAGLIDDVSRDDFATGLLETLEGSEARELQPLGFHTLNDGVAGYTVDLAPLKRLQQTSSPESDPTSQLIDLAQTSLRPLPEGKPRLVTGCESPHDILQFIQSGLDLFDSHFAQQAADWGVALDFRFRAPSSQPDAAAVDIGVNLYDTEHEMAFNRLATSLRGGAEQDDASLPICPCIACTPKFSSTPILHSSLDEAPAGEEGPEPPFTRGYIHHLLHTHEMTAHVLLAAHNLSVLSRFFADIRAFLAEVSSAPDAEERFNAEVRKFGEQYKRPDELMRKAKVNWEEVNLARGKGRLAREKAAKATENPIEITQHPERVLPDVVP</sequence>
<evidence type="ECO:0000256" key="1">
    <source>
        <dbReference type="SAM" id="MobiDB-lite"/>
    </source>
</evidence>
<proteinExistence type="predicted"/>
<evidence type="ECO:0000313" key="3">
    <source>
        <dbReference type="EMBL" id="KIO28304.1"/>
    </source>
</evidence>
<dbReference type="SUPFAM" id="SSF51713">
    <property type="entry name" value="tRNA-guanine transglycosylase"/>
    <property type="match status" value="1"/>
</dbReference>
<dbReference type="Proteomes" id="UP000054248">
    <property type="component" value="Unassembled WGS sequence"/>
</dbReference>
<accession>A0A0C3QMX9</accession>
<dbReference type="PANTHER" id="PTHR46064:SF1">
    <property type="entry name" value="QUEUINE TRNA-RIBOSYLTRANSFERASE ACCESSORY SUBUNIT 2"/>
    <property type="match status" value="1"/>
</dbReference>
<gene>
    <name evidence="3" type="ORF">M407DRAFT_71991</name>
</gene>
<dbReference type="Gene3D" id="3.20.20.105">
    <property type="entry name" value="Queuine tRNA-ribosyltransferase-like"/>
    <property type="match status" value="1"/>
</dbReference>
<evidence type="ECO:0000259" key="2">
    <source>
        <dbReference type="Pfam" id="PF01702"/>
    </source>
</evidence>
<dbReference type="PANTHER" id="PTHR46064">
    <property type="entry name" value="QUEUINE TRNA-RIBOSYLTRANSFERASE ACCESSORY SUBUNIT 2"/>
    <property type="match status" value="1"/>
</dbReference>
<name>A0A0C3QMX9_9AGAM</name>
<keyword evidence="4" id="KW-1185">Reference proteome</keyword>
<dbReference type="InterPro" id="IPR050852">
    <property type="entry name" value="Queuine_tRNA-ribosyltrfase"/>
</dbReference>
<feature type="region of interest" description="Disordered" evidence="1">
    <location>
        <begin position="503"/>
        <end position="529"/>
    </location>
</feature>
<dbReference type="InterPro" id="IPR036511">
    <property type="entry name" value="TGT-like_sf"/>
</dbReference>